<evidence type="ECO:0000256" key="1">
    <source>
        <dbReference type="ARBA" id="ARBA00022737"/>
    </source>
</evidence>
<dbReference type="SMART" id="SM00054">
    <property type="entry name" value="EFh"/>
    <property type="match status" value="3"/>
</dbReference>
<protein>
    <recommendedName>
        <fullName evidence="4">EF-hand domain-containing protein</fullName>
    </recommendedName>
</protein>
<dbReference type="SUPFAM" id="SSF47473">
    <property type="entry name" value="EF-hand"/>
    <property type="match status" value="1"/>
</dbReference>
<dbReference type="PROSITE" id="PS50222">
    <property type="entry name" value="EF_HAND_2"/>
    <property type="match status" value="3"/>
</dbReference>
<dbReference type="PANTHER" id="PTHR23048">
    <property type="entry name" value="MYOSIN LIGHT CHAIN 1, 3"/>
    <property type="match status" value="1"/>
</dbReference>
<evidence type="ECO:0000313" key="5">
    <source>
        <dbReference type="EMBL" id="CAH3035705.1"/>
    </source>
</evidence>
<dbReference type="PANTHER" id="PTHR23048:SF59">
    <property type="entry name" value="EF-HAND SUPERFAMILY PROTEIN"/>
    <property type="match status" value="1"/>
</dbReference>
<name>A0AAU9VT52_9CNID</name>
<sequence>MPKKVGKKKGKKKSSKSVADRERSLQLGTVPNKTMVQHMASETLSVAGSSRGGTSSRERLSQALFEAELRNQRRFMKGRVTTRAYEQLTPQEIRDLKLVFDVFDTDKSGSIDARELRKAMRALGFKISKESIEDMIADLDIDKSGSIEFDEFLEFIIARQGDGRDVHNEIVQGFKMFDTVRNSHCCHILVNKSQLIKKHIMFYIFFQFPDKTGKISLNNLKQVSRLCGVKLNEQELKEMIQEADKDGDNEVDQEEFVSMMLKTNLFST</sequence>
<evidence type="ECO:0000259" key="4">
    <source>
        <dbReference type="PROSITE" id="PS50222"/>
    </source>
</evidence>
<dbReference type="Gene3D" id="1.10.238.10">
    <property type="entry name" value="EF-hand"/>
    <property type="match status" value="2"/>
</dbReference>
<proteinExistence type="predicted"/>
<accession>A0AAU9VT52</accession>
<evidence type="ECO:0000256" key="3">
    <source>
        <dbReference type="SAM" id="MobiDB-lite"/>
    </source>
</evidence>
<dbReference type="FunFam" id="1.10.238.10:FF:000178">
    <property type="entry name" value="Calmodulin-2 A"/>
    <property type="match status" value="1"/>
</dbReference>
<dbReference type="AlphaFoldDB" id="A0AAU9VT52"/>
<comment type="caution">
    <text evidence="5">The sequence shown here is derived from an EMBL/GenBank/DDBJ whole genome shotgun (WGS) entry which is preliminary data.</text>
</comment>
<dbReference type="InterPro" id="IPR050230">
    <property type="entry name" value="CALM/Myosin/TropC-like"/>
</dbReference>
<dbReference type="InterPro" id="IPR018247">
    <property type="entry name" value="EF_Hand_1_Ca_BS"/>
</dbReference>
<dbReference type="CDD" id="cd00051">
    <property type="entry name" value="EFh"/>
    <property type="match status" value="1"/>
</dbReference>
<dbReference type="InterPro" id="IPR002048">
    <property type="entry name" value="EF_hand_dom"/>
</dbReference>
<keyword evidence="6" id="KW-1185">Reference proteome</keyword>
<dbReference type="GO" id="GO:0016460">
    <property type="term" value="C:myosin II complex"/>
    <property type="evidence" value="ECO:0007669"/>
    <property type="project" value="TreeGrafter"/>
</dbReference>
<gene>
    <name evidence="5" type="ORF">PMEA_00016427</name>
</gene>
<feature type="compositionally biased region" description="Basic residues" evidence="3">
    <location>
        <begin position="1"/>
        <end position="15"/>
    </location>
</feature>
<dbReference type="EMBL" id="CALNXJ010000003">
    <property type="protein sequence ID" value="CAH3035705.1"/>
    <property type="molecule type" value="Genomic_DNA"/>
</dbReference>
<dbReference type="PROSITE" id="PS00018">
    <property type="entry name" value="EF_HAND_1"/>
    <property type="match status" value="3"/>
</dbReference>
<organism evidence="5 6">
    <name type="scientific">Pocillopora meandrina</name>
    <dbReference type="NCBI Taxonomy" id="46732"/>
    <lineage>
        <taxon>Eukaryota</taxon>
        <taxon>Metazoa</taxon>
        <taxon>Cnidaria</taxon>
        <taxon>Anthozoa</taxon>
        <taxon>Hexacorallia</taxon>
        <taxon>Scleractinia</taxon>
        <taxon>Astrocoeniina</taxon>
        <taxon>Pocilloporidae</taxon>
        <taxon>Pocillopora</taxon>
    </lineage>
</organism>
<dbReference type="Pfam" id="PF13833">
    <property type="entry name" value="EF-hand_8"/>
    <property type="match status" value="1"/>
</dbReference>
<dbReference type="GO" id="GO:0005509">
    <property type="term" value="F:calcium ion binding"/>
    <property type="evidence" value="ECO:0007669"/>
    <property type="project" value="InterPro"/>
</dbReference>
<evidence type="ECO:0000313" key="6">
    <source>
        <dbReference type="Proteomes" id="UP001159428"/>
    </source>
</evidence>
<evidence type="ECO:0000256" key="2">
    <source>
        <dbReference type="ARBA" id="ARBA00022837"/>
    </source>
</evidence>
<feature type="domain" description="EF-hand" evidence="4">
    <location>
        <begin position="127"/>
        <end position="162"/>
    </location>
</feature>
<dbReference type="Proteomes" id="UP001159428">
    <property type="component" value="Unassembled WGS sequence"/>
</dbReference>
<dbReference type="InterPro" id="IPR011992">
    <property type="entry name" value="EF-hand-dom_pair"/>
</dbReference>
<keyword evidence="2" id="KW-0106">Calcium</keyword>
<feature type="domain" description="EF-hand" evidence="4">
    <location>
        <begin position="231"/>
        <end position="266"/>
    </location>
</feature>
<feature type="region of interest" description="Disordered" evidence="3">
    <location>
        <begin position="1"/>
        <end position="35"/>
    </location>
</feature>
<dbReference type="Pfam" id="PF13499">
    <property type="entry name" value="EF-hand_7"/>
    <property type="match status" value="1"/>
</dbReference>
<reference evidence="5 6" key="1">
    <citation type="submission" date="2022-05" db="EMBL/GenBank/DDBJ databases">
        <authorList>
            <consortium name="Genoscope - CEA"/>
            <person name="William W."/>
        </authorList>
    </citation>
    <scope>NUCLEOTIDE SEQUENCE [LARGE SCALE GENOMIC DNA]</scope>
</reference>
<keyword evidence="1" id="KW-0677">Repeat</keyword>
<feature type="domain" description="EF-hand" evidence="4">
    <location>
        <begin position="91"/>
        <end position="126"/>
    </location>
</feature>
<feature type="compositionally biased region" description="Polar residues" evidence="3">
    <location>
        <begin position="26"/>
        <end position="35"/>
    </location>
</feature>